<evidence type="ECO:0000313" key="3">
    <source>
        <dbReference type="Proteomes" id="UP000076842"/>
    </source>
</evidence>
<dbReference type="EMBL" id="KV424010">
    <property type="protein sequence ID" value="KZT54633.1"/>
    <property type="molecule type" value="Genomic_DNA"/>
</dbReference>
<feature type="compositionally biased region" description="Polar residues" evidence="1">
    <location>
        <begin position="20"/>
        <end position="33"/>
    </location>
</feature>
<dbReference type="InParanoid" id="A0A165EDP6"/>
<evidence type="ECO:0000256" key="1">
    <source>
        <dbReference type="SAM" id="MobiDB-lite"/>
    </source>
</evidence>
<dbReference type="AlphaFoldDB" id="A0A165EDP6"/>
<dbReference type="Proteomes" id="UP000076842">
    <property type="component" value="Unassembled WGS sequence"/>
</dbReference>
<protein>
    <submittedName>
        <fullName evidence="2">Uncharacterized protein</fullName>
    </submittedName>
</protein>
<proteinExistence type="predicted"/>
<gene>
    <name evidence="2" type="ORF">CALCODRAFT_379304</name>
</gene>
<evidence type="ECO:0000313" key="2">
    <source>
        <dbReference type="EMBL" id="KZT54633.1"/>
    </source>
</evidence>
<name>A0A165EDP6_9BASI</name>
<accession>A0A165EDP6</accession>
<reference evidence="2 3" key="1">
    <citation type="journal article" date="2016" name="Mol. Biol. Evol.">
        <title>Comparative Genomics of Early-Diverging Mushroom-Forming Fungi Provides Insights into the Origins of Lignocellulose Decay Capabilities.</title>
        <authorList>
            <person name="Nagy L.G."/>
            <person name="Riley R."/>
            <person name="Tritt A."/>
            <person name="Adam C."/>
            <person name="Daum C."/>
            <person name="Floudas D."/>
            <person name="Sun H."/>
            <person name="Yadav J.S."/>
            <person name="Pangilinan J."/>
            <person name="Larsson K.H."/>
            <person name="Matsuura K."/>
            <person name="Barry K."/>
            <person name="Labutti K."/>
            <person name="Kuo R."/>
            <person name="Ohm R.A."/>
            <person name="Bhattacharya S.S."/>
            <person name="Shirouzu T."/>
            <person name="Yoshinaga Y."/>
            <person name="Martin F.M."/>
            <person name="Grigoriev I.V."/>
            <person name="Hibbett D.S."/>
        </authorList>
    </citation>
    <scope>NUCLEOTIDE SEQUENCE [LARGE SCALE GENOMIC DNA]</scope>
    <source>
        <strain evidence="2 3">HHB12733</strain>
    </source>
</reference>
<organism evidence="2 3">
    <name type="scientific">Calocera cornea HHB12733</name>
    <dbReference type="NCBI Taxonomy" id="1353952"/>
    <lineage>
        <taxon>Eukaryota</taxon>
        <taxon>Fungi</taxon>
        <taxon>Dikarya</taxon>
        <taxon>Basidiomycota</taxon>
        <taxon>Agaricomycotina</taxon>
        <taxon>Dacrymycetes</taxon>
        <taxon>Dacrymycetales</taxon>
        <taxon>Dacrymycetaceae</taxon>
        <taxon>Calocera</taxon>
    </lineage>
</organism>
<sequence length="100" mass="11124">MMSFPPRWVARCTYKPTAQTAVSLQPPRSTLVTPPTKRKKQRCPKSPTAPSRPPRECSTPMSARPGLAREKERSRSSVLVRWLPTAGLAPLRRLLMGESG</sequence>
<feature type="region of interest" description="Disordered" evidence="1">
    <location>
        <begin position="20"/>
        <end position="76"/>
    </location>
</feature>
<keyword evidence="3" id="KW-1185">Reference proteome</keyword>